<keyword evidence="3" id="KW-1185">Reference proteome</keyword>
<evidence type="ECO:0000313" key="2">
    <source>
        <dbReference type="EMBL" id="GAA5103946.1"/>
    </source>
</evidence>
<feature type="transmembrane region" description="Helical" evidence="1">
    <location>
        <begin position="192"/>
        <end position="211"/>
    </location>
</feature>
<dbReference type="Gene3D" id="1.20.120.1760">
    <property type="match status" value="1"/>
</dbReference>
<dbReference type="Proteomes" id="UP001500171">
    <property type="component" value="Unassembled WGS sequence"/>
</dbReference>
<comment type="caution">
    <text evidence="2">The sequence shown here is derived from an EMBL/GenBank/DDBJ whole genome shotgun (WGS) entry which is preliminary data.</text>
</comment>
<keyword evidence="1" id="KW-0472">Membrane</keyword>
<feature type="transmembrane region" description="Helical" evidence="1">
    <location>
        <begin position="36"/>
        <end position="57"/>
    </location>
</feature>
<evidence type="ECO:0000256" key="1">
    <source>
        <dbReference type="SAM" id="Phobius"/>
    </source>
</evidence>
<gene>
    <name evidence="2" type="ORF">GCM10023211_00880</name>
</gene>
<organism evidence="2 3">
    <name type="scientific">Orbus sasakiae</name>
    <dbReference type="NCBI Taxonomy" id="1078475"/>
    <lineage>
        <taxon>Bacteria</taxon>
        <taxon>Pseudomonadati</taxon>
        <taxon>Pseudomonadota</taxon>
        <taxon>Gammaproteobacteria</taxon>
        <taxon>Orbales</taxon>
        <taxon>Orbaceae</taxon>
        <taxon>Orbus</taxon>
    </lineage>
</organism>
<accession>A0ABP9N028</accession>
<name>A0ABP9N028_9GAMM</name>
<sequence>MTQEIKNRRPIRSRDTKWANWLATELKDKGATPNDISLFSIICAEIAGIAFLLTFYYDNYWSSMLLLILAIIGIQARLVCNLLDGMVAIEGGLKSPVGPLYNEFPDRISDIIIFLGVGYGLWMFEWSAYLGWAAALCSVMTAYVRLLGGTCGLEQQFLGPMAKQQRMAVLTGGCALSVILPFYGHWILYLCLWIVALGSLLTTIWRTYHIVITLNHQNKDNDVQYDNLQNGDNDEEIIREDFPRITIDKL</sequence>
<protein>
    <submittedName>
        <fullName evidence="2">CDP-alcohol phosphatidyltransferase family protein</fullName>
    </submittedName>
</protein>
<keyword evidence="1" id="KW-1133">Transmembrane helix</keyword>
<keyword evidence="1" id="KW-0812">Transmembrane</keyword>
<dbReference type="EMBL" id="BAABHY010000001">
    <property type="protein sequence ID" value="GAA5103946.1"/>
    <property type="molecule type" value="Genomic_DNA"/>
</dbReference>
<dbReference type="InterPro" id="IPR043130">
    <property type="entry name" value="CDP-OH_PTrfase_TM_dom"/>
</dbReference>
<feature type="transmembrane region" description="Helical" evidence="1">
    <location>
        <begin position="104"/>
        <end position="122"/>
    </location>
</feature>
<proteinExistence type="predicted"/>
<dbReference type="RefSeq" id="WP_345487586.1">
    <property type="nucleotide sequence ID" value="NZ_BAABHY010000001.1"/>
</dbReference>
<feature type="transmembrane region" description="Helical" evidence="1">
    <location>
        <begin position="63"/>
        <end position="83"/>
    </location>
</feature>
<reference evidence="3" key="1">
    <citation type="journal article" date="2019" name="Int. J. Syst. Evol. Microbiol.">
        <title>The Global Catalogue of Microorganisms (GCM) 10K type strain sequencing project: providing services to taxonomists for standard genome sequencing and annotation.</title>
        <authorList>
            <consortium name="The Broad Institute Genomics Platform"/>
            <consortium name="The Broad Institute Genome Sequencing Center for Infectious Disease"/>
            <person name="Wu L."/>
            <person name="Ma J."/>
        </authorList>
    </citation>
    <scope>NUCLEOTIDE SEQUENCE [LARGE SCALE GENOMIC DNA]</scope>
    <source>
        <strain evidence="3">JCM 18050</strain>
    </source>
</reference>
<evidence type="ECO:0000313" key="3">
    <source>
        <dbReference type="Proteomes" id="UP001500171"/>
    </source>
</evidence>